<dbReference type="SUPFAM" id="SSF51735">
    <property type="entry name" value="NAD(P)-binding Rossmann-fold domains"/>
    <property type="match status" value="1"/>
</dbReference>
<dbReference type="InterPro" id="IPR036291">
    <property type="entry name" value="NAD(P)-bd_dom_sf"/>
</dbReference>
<keyword evidence="5" id="KW-1185">Reference proteome</keyword>
<gene>
    <name evidence="4" type="ORF">N7476_008253</name>
</gene>
<sequence>MAEIVASKKVLISGGTGFVGSAIIRALAEKHPSCAITVIDRSPPRPQHDLPKQVECMQVDVTNAREVGKAFLTVNPDVAIHTAGIVPCLADRFGRRLERTVWKTNVEGTRNMLNAAAENGAEAFIFTSTCCVTTDDLRISYPNINERWPTSPASLIYGESKAAAEALVLEASSDEMATCALRPSVLFGPGDYQLVPAIHACIRRYETPFIIGNGFNLWDVTHVSNIADAHVLAVENLVTSRTAAGEAFFIQNNEPIAFRDFCLAIWAHFGHIPPFEIRIPEGLAYFAGLACEITSWVTGSTTTLSRGSVRDACAVRYASGDKAKAILGYEARIGIEEGLRQSCEEYARRIGVELPDRGR</sequence>
<reference evidence="4" key="2">
    <citation type="journal article" date="2023" name="IMA Fungus">
        <title>Comparative genomic study of the Penicillium genus elucidates a diverse pangenome and 15 lateral gene transfer events.</title>
        <authorList>
            <person name="Petersen C."/>
            <person name="Sorensen T."/>
            <person name="Nielsen M.R."/>
            <person name="Sondergaard T.E."/>
            <person name="Sorensen J.L."/>
            <person name="Fitzpatrick D.A."/>
            <person name="Frisvad J.C."/>
            <person name="Nielsen K.L."/>
        </authorList>
    </citation>
    <scope>NUCLEOTIDE SEQUENCE</scope>
    <source>
        <strain evidence="4">IBT 21472</strain>
    </source>
</reference>
<evidence type="ECO:0000256" key="1">
    <source>
        <dbReference type="ARBA" id="ARBA00009219"/>
    </source>
</evidence>
<dbReference type="EMBL" id="JAPZBO010000008">
    <property type="protein sequence ID" value="KAJ5307597.1"/>
    <property type="molecule type" value="Genomic_DNA"/>
</dbReference>
<name>A0A9W9U1H6_9EURO</name>
<proteinExistence type="inferred from homology"/>
<dbReference type="Gene3D" id="3.40.50.720">
    <property type="entry name" value="NAD(P)-binding Rossmann-like Domain"/>
    <property type="match status" value="1"/>
</dbReference>
<protein>
    <recommendedName>
        <fullName evidence="3">Ketoreductase domain-containing protein</fullName>
    </recommendedName>
</protein>
<evidence type="ECO:0000313" key="5">
    <source>
        <dbReference type="Proteomes" id="UP001147746"/>
    </source>
</evidence>
<keyword evidence="2" id="KW-0560">Oxidoreductase</keyword>
<dbReference type="AlphaFoldDB" id="A0A9W9U1H6"/>
<dbReference type="OrthoDB" id="10058185at2759"/>
<dbReference type="SMART" id="SM00822">
    <property type="entry name" value="PKS_KR"/>
    <property type="match status" value="1"/>
</dbReference>
<dbReference type="Pfam" id="PF01073">
    <property type="entry name" value="3Beta_HSD"/>
    <property type="match status" value="1"/>
</dbReference>
<dbReference type="GO" id="GO:0006694">
    <property type="term" value="P:steroid biosynthetic process"/>
    <property type="evidence" value="ECO:0007669"/>
    <property type="project" value="InterPro"/>
</dbReference>
<evidence type="ECO:0000313" key="4">
    <source>
        <dbReference type="EMBL" id="KAJ5307597.1"/>
    </source>
</evidence>
<feature type="domain" description="Ketoreductase" evidence="3">
    <location>
        <begin position="8"/>
        <end position="189"/>
    </location>
</feature>
<organism evidence="4 5">
    <name type="scientific">Penicillium atrosanguineum</name>
    <dbReference type="NCBI Taxonomy" id="1132637"/>
    <lineage>
        <taxon>Eukaryota</taxon>
        <taxon>Fungi</taxon>
        <taxon>Dikarya</taxon>
        <taxon>Ascomycota</taxon>
        <taxon>Pezizomycotina</taxon>
        <taxon>Eurotiomycetes</taxon>
        <taxon>Eurotiomycetidae</taxon>
        <taxon>Eurotiales</taxon>
        <taxon>Aspergillaceae</taxon>
        <taxon>Penicillium</taxon>
    </lineage>
</organism>
<evidence type="ECO:0000256" key="2">
    <source>
        <dbReference type="ARBA" id="ARBA00023002"/>
    </source>
</evidence>
<dbReference type="PANTHER" id="PTHR43245">
    <property type="entry name" value="BIFUNCTIONAL POLYMYXIN RESISTANCE PROTEIN ARNA"/>
    <property type="match status" value="1"/>
</dbReference>
<accession>A0A9W9U1H6</accession>
<reference evidence="4" key="1">
    <citation type="submission" date="2022-12" db="EMBL/GenBank/DDBJ databases">
        <authorList>
            <person name="Petersen C."/>
        </authorList>
    </citation>
    <scope>NUCLEOTIDE SEQUENCE</scope>
    <source>
        <strain evidence="4">IBT 21472</strain>
    </source>
</reference>
<dbReference type="InterPro" id="IPR050177">
    <property type="entry name" value="Lipid_A_modif_metabolic_enz"/>
</dbReference>
<dbReference type="Proteomes" id="UP001147746">
    <property type="component" value="Unassembled WGS sequence"/>
</dbReference>
<comment type="similarity">
    <text evidence="1">Belongs to the 3-beta-HSD family.</text>
</comment>
<dbReference type="GO" id="GO:0016616">
    <property type="term" value="F:oxidoreductase activity, acting on the CH-OH group of donors, NAD or NADP as acceptor"/>
    <property type="evidence" value="ECO:0007669"/>
    <property type="project" value="InterPro"/>
</dbReference>
<evidence type="ECO:0000259" key="3">
    <source>
        <dbReference type="SMART" id="SM00822"/>
    </source>
</evidence>
<dbReference type="InterPro" id="IPR057326">
    <property type="entry name" value="KR_dom"/>
</dbReference>
<comment type="caution">
    <text evidence="4">The sequence shown here is derived from an EMBL/GenBank/DDBJ whole genome shotgun (WGS) entry which is preliminary data.</text>
</comment>
<dbReference type="PANTHER" id="PTHR43245:SF51">
    <property type="entry name" value="SHORT CHAIN DEHYDROGENASE_REDUCTASE FAMILY 42E, MEMBER 2"/>
    <property type="match status" value="1"/>
</dbReference>
<dbReference type="InterPro" id="IPR002225">
    <property type="entry name" value="3Beta_OHSteriod_DH/Estase"/>
</dbReference>